<comment type="caution">
    <text evidence="1">The sequence shown here is derived from an EMBL/GenBank/DDBJ whole genome shotgun (WGS) entry which is preliminary data.</text>
</comment>
<evidence type="ECO:0000313" key="1">
    <source>
        <dbReference type="EMBL" id="GFR00239.1"/>
    </source>
</evidence>
<evidence type="ECO:0000313" key="2">
    <source>
        <dbReference type="Proteomes" id="UP000887116"/>
    </source>
</evidence>
<dbReference type="Proteomes" id="UP000887116">
    <property type="component" value="Unassembled WGS sequence"/>
</dbReference>
<dbReference type="AlphaFoldDB" id="A0A8X6GC84"/>
<organism evidence="1 2">
    <name type="scientific">Trichonephila clavata</name>
    <name type="common">Joro spider</name>
    <name type="synonym">Nephila clavata</name>
    <dbReference type="NCBI Taxonomy" id="2740835"/>
    <lineage>
        <taxon>Eukaryota</taxon>
        <taxon>Metazoa</taxon>
        <taxon>Ecdysozoa</taxon>
        <taxon>Arthropoda</taxon>
        <taxon>Chelicerata</taxon>
        <taxon>Arachnida</taxon>
        <taxon>Araneae</taxon>
        <taxon>Araneomorphae</taxon>
        <taxon>Entelegynae</taxon>
        <taxon>Araneoidea</taxon>
        <taxon>Nephilidae</taxon>
        <taxon>Trichonephila</taxon>
    </lineage>
</organism>
<accession>A0A8X6GC84</accession>
<protein>
    <submittedName>
        <fullName evidence="1">Uncharacterized protein</fullName>
    </submittedName>
</protein>
<reference evidence="1" key="1">
    <citation type="submission" date="2020-07" db="EMBL/GenBank/DDBJ databases">
        <title>Multicomponent nature underlies the extraordinary mechanical properties of spider dragline silk.</title>
        <authorList>
            <person name="Kono N."/>
            <person name="Nakamura H."/>
            <person name="Mori M."/>
            <person name="Yoshida Y."/>
            <person name="Ohtoshi R."/>
            <person name="Malay A.D."/>
            <person name="Moran D.A.P."/>
            <person name="Tomita M."/>
            <person name="Numata K."/>
            <person name="Arakawa K."/>
        </authorList>
    </citation>
    <scope>NUCLEOTIDE SEQUENCE</scope>
</reference>
<dbReference type="OrthoDB" id="10410306at2759"/>
<proteinExistence type="predicted"/>
<name>A0A8X6GC84_TRICU</name>
<dbReference type="EMBL" id="BMAO01015212">
    <property type="protein sequence ID" value="GFR00239.1"/>
    <property type="molecule type" value="Genomic_DNA"/>
</dbReference>
<sequence length="124" mass="14239">MSTLIRKKYLSSADKRKKIINKSHKPAEQMNKTYNLFQLDFTCRTSTEKLLDSSPNTSTGEIIAVDSTPQEIVEEEDGVQMHDDIQADSNAQLDIQNRNHLGPEYQNNIGLWRNIIEDVLNFWG</sequence>
<gene>
    <name evidence="1" type="ORF">TNCT_623441</name>
</gene>
<keyword evidence="2" id="KW-1185">Reference proteome</keyword>